<accession>A0A2Z2NNJ8</accession>
<name>A0A2Z2NNJ8_9GAMM</name>
<evidence type="ECO:0000313" key="2">
    <source>
        <dbReference type="Proteomes" id="UP000250079"/>
    </source>
</evidence>
<dbReference type="EMBL" id="CP018632">
    <property type="protein sequence ID" value="ASJ71511.1"/>
    <property type="molecule type" value="Genomic_DNA"/>
</dbReference>
<dbReference type="KEGG" id="gai:IMCC3135_07025"/>
<sequence>MHAQTCPLEKPRHTFSSIILASISIIGLNSALDAAPIVDGLTIQLPDDGWYQVQSADDYQEICSGVRSCQVTAGNYIVINHTTGERFEQVRAGLDETQLTVDNNTISWPDNGWYQVQNADTFESVCQGGLSCLVTAGNYIVINHTTSQRWENIVITGDNDAPLQAVDLRYERYSSTAIELFWAHPAGAQLPITYTIFQDDIQVGTTQGLSWFVEELDDDQTQSFLIKPFDAAQGVSISVPASTESHSPDGDSILSLANAEQIVKEVVAVINEEAIDAIFDNAAQDLKFQNKTFYISNTIDDIVFLEGGEQNPAYPLENQYGEGDYYDATRYSAYSCAAGGGIKLYSAYEVNASDTVFDNCVAGSNIYNGTTGIRNVQRGVINQYPVYDFSVTDSSGNTQTLSGGYASGNLSFVAFNSESGWHSASYRGAFENGQLEIDDYSVVRTHIDNNSAFSSTTRPGDDGELIRIVEYRVANSVTGQFEVHAPWSNEQHLRVFVALNFSDDAVITTDPETGEPVAYSGASPEEPFFWQSGSIEVQADDGTHLSVTPVEGERDTFMITTGDGETMGPLLWQDGYTVQP</sequence>
<dbReference type="AlphaFoldDB" id="A0A2Z2NNJ8"/>
<dbReference type="Proteomes" id="UP000250079">
    <property type="component" value="Chromosome"/>
</dbReference>
<gene>
    <name evidence="1" type="ORF">IMCC3135_07025</name>
</gene>
<evidence type="ECO:0000313" key="1">
    <source>
        <dbReference type="EMBL" id="ASJ71511.1"/>
    </source>
</evidence>
<reference evidence="1 2" key="1">
    <citation type="submission" date="2016-12" db="EMBL/GenBank/DDBJ databases">
        <authorList>
            <person name="Song W.-J."/>
            <person name="Kurnit D.M."/>
        </authorList>
    </citation>
    <scope>NUCLEOTIDE SEQUENCE [LARGE SCALE GENOMIC DNA]</scope>
    <source>
        <strain evidence="1 2">IMCC3135</strain>
    </source>
</reference>
<keyword evidence="2" id="KW-1185">Reference proteome</keyword>
<proteinExistence type="predicted"/>
<dbReference type="RefSeq" id="WP_088916944.1">
    <property type="nucleotide sequence ID" value="NZ_CP018632.1"/>
</dbReference>
<dbReference type="OrthoDB" id="6845000at2"/>
<organism evidence="1 2">
    <name type="scientific">Granulosicoccus antarcticus IMCC3135</name>
    <dbReference type="NCBI Taxonomy" id="1192854"/>
    <lineage>
        <taxon>Bacteria</taxon>
        <taxon>Pseudomonadati</taxon>
        <taxon>Pseudomonadota</taxon>
        <taxon>Gammaproteobacteria</taxon>
        <taxon>Chromatiales</taxon>
        <taxon>Granulosicoccaceae</taxon>
        <taxon>Granulosicoccus</taxon>
    </lineage>
</organism>
<protein>
    <submittedName>
        <fullName evidence="1">Uncharacterized protein</fullName>
    </submittedName>
</protein>